<protein>
    <submittedName>
        <fullName evidence="1">Uncharacterized protein</fullName>
    </submittedName>
</protein>
<name>A0ABZ0Z5V9_9CAUD</name>
<reference evidence="1 2" key="1">
    <citation type="submission" date="2023-11" db="EMBL/GenBank/DDBJ databases">
        <authorList>
            <person name="Cook R."/>
            <person name="Crisci M."/>
            <person name="Pye H."/>
            <person name="Adriaenssens E."/>
            <person name="Santini J."/>
        </authorList>
    </citation>
    <scope>NUCLEOTIDE SEQUENCE [LARGE SCALE GENOMIC DNA]</scope>
    <source>
        <strain evidence="1">Lak_Megaphage_Sonny</strain>
    </source>
</reference>
<evidence type="ECO:0000313" key="1">
    <source>
        <dbReference type="EMBL" id="WQJ53490.1"/>
    </source>
</evidence>
<evidence type="ECO:0000313" key="2">
    <source>
        <dbReference type="Proteomes" id="UP001358193"/>
    </source>
</evidence>
<sequence>MLYHLSKENMNGKILYPRIPKFAATLNDPGYENNQTPRICFSSSISGAYRALKTCEGGPSIMYVHVPDGPINPANIIKCTEADVYDSIVTGEYWITEPVKMKCIAKIYITYNYQLSGLKKHWHSDGNWDVKHHVHFRYIERYDDITEQLCEAIKKGLKNALRIC</sequence>
<dbReference type="EMBL" id="OR769223">
    <property type="protein sequence ID" value="WQJ53490.1"/>
    <property type="molecule type" value="Genomic_DNA"/>
</dbReference>
<keyword evidence="2" id="KW-1185">Reference proteome</keyword>
<dbReference type="Proteomes" id="UP001358193">
    <property type="component" value="Segment"/>
</dbReference>
<proteinExistence type="predicted"/>
<organism evidence="1 2">
    <name type="scientific">phage Lak_Megaphage_Sonny</name>
    <dbReference type="NCBI Taxonomy" id="3109229"/>
    <lineage>
        <taxon>Viruses</taxon>
        <taxon>Duplodnaviria</taxon>
        <taxon>Heunggongvirae</taxon>
        <taxon>Uroviricota</taxon>
        <taxon>Caudoviricetes</taxon>
        <taxon>Caudoviricetes code 15 clade</taxon>
    </lineage>
</organism>
<accession>A0ABZ0Z5V9</accession>